<dbReference type="Pfam" id="PF00482">
    <property type="entry name" value="T2SSF"/>
    <property type="match status" value="2"/>
</dbReference>
<dbReference type="PRINTS" id="PR00812">
    <property type="entry name" value="BCTERIALGSPF"/>
</dbReference>
<accession>E1YJQ0</accession>
<dbReference type="GO" id="GO:0005886">
    <property type="term" value="C:plasma membrane"/>
    <property type="evidence" value="ECO:0007669"/>
    <property type="project" value="UniProtKB-SubCell"/>
</dbReference>
<evidence type="ECO:0000259" key="9">
    <source>
        <dbReference type="Pfam" id="PF00482"/>
    </source>
</evidence>
<dbReference type="GO" id="GO:0015628">
    <property type="term" value="P:protein secretion by the type II secretion system"/>
    <property type="evidence" value="ECO:0007669"/>
    <property type="project" value="TreeGrafter"/>
</dbReference>
<name>E1YJQ0_9BACT</name>
<evidence type="ECO:0000256" key="3">
    <source>
        <dbReference type="ARBA" id="ARBA00022475"/>
    </source>
</evidence>
<feature type="transmembrane region" description="Helical" evidence="8">
    <location>
        <begin position="217"/>
        <end position="236"/>
    </location>
</feature>
<proteinExistence type="inferred from homology"/>
<evidence type="ECO:0000256" key="7">
    <source>
        <dbReference type="ARBA" id="ARBA00023136"/>
    </source>
</evidence>
<dbReference type="InterPro" id="IPR018076">
    <property type="entry name" value="T2SS_GspF_dom"/>
</dbReference>
<evidence type="ECO:0000256" key="4">
    <source>
        <dbReference type="ARBA" id="ARBA00022519"/>
    </source>
</evidence>
<feature type="transmembrane region" description="Helical" evidence="8">
    <location>
        <begin position="165"/>
        <end position="185"/>
    </location>
</feature>
<evidence type="ECO:0000256" key="8">
    <source>
        <dbReference type="SAM" id="Phobius"/>
    </source>
</evidence>
<feature type="domain" description="Type II secretion system protein GspF" evidence="9">
    <location>
        <begin position="263"/>
        <end position="382"/>
    </location>
</feature>
<evidence type="ECO:0000256" key="2">
    <source>
        <dbReference type="ARBA" id="ARBA00005745"/>
    </source>
</evidence>
<dbReference type="PANTHER" id="PTHR30012:SF0">
    <property type="entry name" value="TYPE II SECRETION SYSTEM PROTEIN F-RELATED"/>
    <property type="match status" value="1"/>
</dbReference>
<feature type="transmembrane region" description="Helical" evidence="8">
    <location>
        <begin position="192"/>
        <end position="211"/>
    </location>
</feature>
<comment type="subcellular location">
    <subcellularLocation>
        <location evidence="1">Cell inner membrane</location>
        <topology evidence="1">Multi-pass membrane protein</topology>
    </subcellularLocation>
</comment>
<dbReference type="FunFam" id="1.20.81.30:FF:000001">
    <property type="entry name" value="Type II secretion system protein F"/>
    <property type="match status" value="1"/>
</dbReference>
<dbReference type="InterPro" id="IPR003004">
    <property type="entry name" value="GspF/PilC"/>
</dbReference>
<protein>
    <recommendedName>
        <fullName evidence="9">Type II secretion system protein GspF domain-containing protein</fullName>
    </recommendedName>
</protein>
<organism evidence="10">
    <name type="scientific">uncultured Desulfobacterium sp</name>
    <dbReference type="NCBI Taxonomy" id="201089"/>
    <lineage>
        <taxon>Bacteria</taxon>
        <taxon>Pseudomonadati</taxon>
        <taxon>Thermodesulfobacteriota</taxon>
        <taxon>Desulfobacteria</taxon>
        <taxon>Desulfobacterales</taxon>
        <taxon>Desulfobacteriaceae</taxon>
        <taxon>Desulfobacterium</taxon>
        <taxon>environmental samples</taxon>
    </lineage>
</organism>
<dbReference type="InterPro" id="IPR042094">
    <property type="entry name" value="T2SS_GspF_sf"/>
</dbReference>
<sequence>MPKFKFKGYNSKGAETKGIIEAEGHSDAISALKAKLISPTDILEITGKPERSIFQKKDDTFLPDITRNLSMLLASGVQLMDALQSLSDEYPGFYGDLLNQIRESVSSGTSLHKALESYGYVFPEYYINMVQAGETSGSLDMVLVKIADFLETQASIKAKIRSATVYPLLMAGVSTLILFFLFSFVMPKIVRIFTETGGSLPFLTVVIVALSNFVSKYWWAILAVSVAAAVSLRKILLKYRTQIDGIILKLPGNIIQSLYYARFARTMGALLGGGIPLLKALKLSAKSIGNRKLENSVLNSVEKVAAGQQMSSSLPGFPPIILRLISTGEKSGNLAQTLNRAAYSYEEQFNRKIERALSLFEPIMILVMGFVVCIIVLAVLLPIFQMNQLIK</sequence>
<evidence type="ECO:0000256" key="6">
    <source>
        <dbReference type="ARBA" id="ARBA00022989"/>
    </source>
</evidence>
<dbReference type="AlphaFoldDB" id="E1YJQ0"/>
<keyword evidence="6 8" id="KW-1133">Transmembrane helix</keyword>
<keyword evidence="4" id="KW-0997">Cell inner membrane</keyword>
<evidence type="ECO:0000313" key="10">
    <source>
        <dbReference type="EMBL" id="CBX31504.1"/>
    </source>
</evidence>
<keyword evidence="3" id="KW-1003">Cell membrane</keyword>
<reference evidence="10" key="1">
    <citation type="journal article" date="2011" name="Environ. Microbiol.">
        <title>Genomic insights into the metabolic potential of the polycyclic aromatic hydrocarbon degrading sulfate-reducing Deltaproteobacterium N47.</title>
        <authorList>
            <person name="Bergmann F."/>
            <person name="Selesi D."/>
            <person name="Weinmaier T."/>
            <person name="Tischler P."/>
            <person name="Rattei T."/>
            <person name="Meckenstock R.U."/>
        </authorList>
    </citation>
    <scope>NUCLEOTIDE SEQUENCE</scope>
</reference>
<comment type="similarity">
    <text evidence="2">Belongs to the GSP F family.</text>
</comment>
<evidence type="ECO:0000256" key="1">
    <source>
        <dbReference type="ARBA" id="ARBA00004429"/>
    </source>
</evidence>
<evidence type="ECO:0000256" key="5">
    <source>
        <dbReference type="ARBA" id="ARBA00022692"/>
    </source>
</evidence>
<dbReference type="PANTHER" id="PTHR30012">
    <property type="entry name" value="GENERAL SECRETION PATHWAY PROTEIN"/>
    <property type="match status" value="1"/>
</dbReference>
<keyword evidence="5 8" id="KW-0812">Transmembrane</keyword>
<feature type="domain" description="Type II secretion system protein GspF" evidence="9">
    <location>
        <begin position="66"/>
        <end position="187"/>
    </location>
</feature>
<feature type="transmembrane region" description="Helical" evidence="8">
    <location>
        <begin position="359"/>
        <end position="384"/>
    </location>
</feature>
<dbReference type="Gene3D" id="1.20.81.30">
    <property type="entry name" value="Type II secretion system (T2SS), domain F"/>
    <property type="match status" value="2"/>
</dbReference>
<gene>
    <name evidence="10" type="ORF">N47_E50160</name>
</gene>
<dbReference type="EMBL" id="FR695877">
    <property type="protein sequence ID" value="CBX31504.1"/>
    <property type="molecule type" value="Genomic_DNA"/>
</dbReference>
<keyword evidence="7 8" id="KW-0472">Membrane</keyword>